<protein>
    <submittedName>
        <fullName evidence="2">Gdh1</fullName>
    </submittedName>
</protein>
<organism evidence="2">
    <name type="scientific">Arundo donax</name>
    <name type="common">Giant reed</name>
    <name type="synonym">Donax arundinaceus</name>
    <dbReference type="NCBI Taxonomy" id="35708"/>
    <lineage>
        <taxon>Eukaryota</taxon>
        <taxon>Viridiplantae</taxon>
        <taxon>Streptophyta</taxon>
        <taxon>Embryophyta</taxon>
        <taxon>Tracheophyta</taxon>
        <taxon>Spermatophyta</taxon>
        <taxon>Magnoliopsida</taxon>
        <taxon>Liliopsida</taxon>
        <taxon>Poales</taxon>
        <taxon>Poaceae</taxon>
        <taxon>PACMAD clade</taxon>
        <taxon>Arundinoideae</taxon>
        <taxon>Arundineae</taxon>
        <taxon>Arundo</taxon>
    </lineage>
</organism>
<evidence type="ECO:0000256" key="1">
    <source>
        <dbReference type="SAM" id="SignalP"/>
    </source>
</evidence>
<name>A0A0A8XXF5_ARUDO</name>
<reference evidence="2" key="1">
    <citation type="submission" date="2014-09" db="EMBL/GenBank/DDBJ databases">
        <authorList>
            <person name="Magalhaes I.L.F."/>
            <person name="Oliveira U."/>
            <person name="Santos F.R."/>
            <person name="Vidigal T.H.D.A."/>
            <person name="Brescovit A.D."/>
            <person name="Santos A.J."/>
        </authorList>
    </citation>
    <scope>NUCLEOTIDE SEQUENCE</scope>
    <source>
        <tissue evidence="2">Shoot tissue taken approximately 20 cm above the soil surface</tissue>
    </source>
</reference>
<evidence type="ECO:0000313" key="2">
    <source>
        <dbReference type="EMBL" id="JAD16397.1"/>
    </source>
</evidence>
<dbReference type="AlphaFoldDB" id="A0A0A8XXF5"/>
<accession>A0A0A8XXF5</accession>
<dbReference type="EMBL" id="GBRH01281498">
    <property type="protein sequence ID" value="JAD16397.1"/>
    <property type="molecule type" value="Transcribed_RNA"/>
</dbReference>
<keyword evidence="1" id="KW-0732">Signal</keyword>
<proteinExistence type="predicted"/>
<feature type="chain" id="PRO_5002042005" evidence="1">
    <location>
        <begin position="23"/>
        <end position="85"/>
    </location>
</feature>
<sequence length="85" mass="8988">MMYFALMSLALSLFMTPPSAAGMRTSHSSVSSESGSIAYPPSKPLIPRFSTECFTSLGMSRPLMFLTAPVTSLIAITLPPASVIS</sequence>
<feature type="signal peptide" evidence="1">
    <location>
        <begin position="1"/>
        <end position="22"/>
    </location>
</feature>
<reference evidence="2" key="2">
    <citation type="journal article" date="2015" name="Data Brief">
        <title>Shoot transcriptome of the giant reed, Arundo donax.</title>
        <authorList>
            <person name="Barrero R.A."/>
            <person name="Guerrero F.D."/>
            <person name="Moolhuijzen P."/>
            <person name="Goolsby J.A."/>
            <person name="Tidwell J."/>
            <person name="Bellgard S.E."/>
            <person name="Bellgard M.I."/>
        </authorList>
    </citation>
    <scope>NUCLEOTIDE SEQUENCE</scope>
    <source>
        <tissue evidence="2">Shoot tissue taken approximately 20 cm above the soil surface</tissue>
    </source>
</reference>